<keyword evidence="5 8" id="KW-0812">Transmembrane</keyword>
<evidence type="ECO:0000256" key="4">
    <source>
        <dbReference type="ARBA" id="ARBA00022475"/>
    </source>
</evidence>
<dbReference type="InterPro" id="IPR037294">
    <property type="entry name" value="ABC_BtuC-like"/>
</dbReference>
<name>A0A848BZP6_9FIRM</name>
<feature type="transmembrane region" description="Helical" evidence="8">
    <location>
        <begin position="100"/>
        <end position="119"/>
    </location>
</feature>
<protein>
    <submittedName>
        <fullName evidence="9">Iron ABC transporter permease</fullName>
    </submittedName>
</protein>
<evidence type="ECO:0000256" key="2">
    <source>
        <dbReference type="ARBA" id="ARBA00007935"/>
    </source>
</evidence>
<dbReference type="InterPro" id="IPR000522">
    <property type="entry name" value="ABC_transptr_permease_BtuC"/>
</dbReference>
<dbReference type="SUPFAM" id="SSF81345">
    <property type="entry name" value="ABC transporter involved in vitamin B12 uptake, BtuC"/>
    <property type="match status" value="1"/>
</dbReference>
<dbReference type="PANTHER" id="PTHR30472">
    <property type="entry name" value="FERRIC ENTEROBACTIN TRANSPORT SYSTEM PERMEASE PROTEIN"/>
    <property type="match status" value="1"/>
</dbReference>
<reference evidence="9 10" key="1">
    <citation type="submission" date="2020-04" db="EMBL/GenBank/DDBJ databases">
        <authorList>
            <person name="Hitch T.C.A."/>
            <person name="Wylensek D."/>
            <person name="Clavel T."/>
        </authorList>
    </citation>
    <scope>NUCLEOTIDE SEQUENCE [LARGE SCALE GENOMIC DNA]</scope>
    <source>
        <strain evidence="9 10">Oil-RF-744-FAT-WT-6-1</strain>
    </source>
</reference>
<feature type="transmembrane region" description="Helical" evidence="8">
    <location>
        <begin position="125"/>
        <end position="146"/>
    </location>
</feature>
<feature type="transmembrane region" description="Helical" evidence="8">
    <location>
        <begin position="245"/>
        <end position="270"/>
    </location>
</feature>
<keyword evidence="3" id="KW-0813">Transport</keyword>
<keyword evidence="7 8" id="KW-0472">Membrane</keyword>
<organism evidence="9 10">
    <name type="scientific">Megasphaera hexanoica</name>
    <dbReference type="NCBI Taxonomy" id="1675036"/>
    <lineage>
        <taxon>Bacteria</taxon>
        <taxon>Bacillati</taxon>
        <taxon>Bacillota</taxon>
        <taxon>Negativicutes</taxon>
        <taxon>Veillonellales</taxon>
        <taxon>Veillonellaceae</taxon>
        <taxon>Megasphaera</taxon>
    </lineage>
</organism>
<evidence type="ECO:0000256" key="3">
    <source>
        <dbReference type="ARBA" id="ARBA00022448"/>
    </source>
</evidence>
<sequence length="338" mass="35322">MTGIYDDRVKTRQTRRLAVILLGCVLLLIILVLAVMAGAVTIPVRDVWLALTAPGTTEDYRIIYTLRMPRVICAALAGANLALSGCILQGILRNPLADPGIIGISAGAGLAAMALMMLAPSLTALVPLAAFAGALGAAAVVFLLAWERGVNPLRLVLAGVAVAAFFGGGMTALSVFFSDKVQGTVSWLAGGFAGASWQSVRMIVPYSVIGIIGTLCLYRRLNALQLGDDVARTLGVRVDRTRTMLIALAALLAASAVSVAGLLGFVGLIVPHVMRLVVGSDFEPLLPCSALFGAILVAGADIAARTLFSPMEVPVGIFMSFIGAPFFLYLLKRRMRAA</sequence>
<keyword evidence="4" id="KW-1003">Cell membrane</keyword>
<feature type="transmembrane region" description="Helical" evidence="8">
    <location>
        <begin position="313"/>
        <end position="331"/>
    </location>
</feature>
<feature type="transmembrane region" description="Helical" evidence="8">
    <location>
        <begin position="153"/>
        <end position="177"/>
    </location>
</feature>
<comment type="caution">
    <text evidence="9">The sequence shown here is derived from an EMBL/GenBank/DDBJ whole genome shotgun (WGS) entry which is preliminary data.</text>
</comment>
<evidence type="ECO:0000313" key="10">
    <source>
        <dbReference type="Proteomes" id="UP000591071"/>
    </source>
</evidence>
<dbReference type="EMBL" id="JABAFG010000011">
    <property type="protein sequence ID" value="NME28477.1"/>
    <property type="molecule type" value="Genomic_DNA"/>
</dbReference>
<dbReference type="AlphaFoldDB" id="A0A848BZP6"/>
<feature type="transmembrane region" description="Helical" evidence="8">
    <location>
        <begin position="17"/>
        <end position="42"/>
    </location>
</feature>
<feature type="transmembrane region" description="Helical" evidence="8">
    <location>
        <begin position="62"/>
        <end position="88"/>
    </location>
</feature>
<comment type="similarity">
    <text evidence="2">Belongs to the binding-protein-dependent transport system permease family. FecCD subfamily.</text>
</comment>
<dbReference type="PANTHER" id="PTHR30472:SF68">
    <property type="entry name" value="FERRICHROME TRANSPORT SYSTEM PERMEASE PROTEIN FHUB"/>
    <property type="match status" value="1"/>
</dbReference>
<dbReference type="Pfam" id="PF01032">
    <property type="entry name" value="FecCD"/>
    <property type="match status" value="1"/>
</dbReference>
<gene>
    <name evidence="9" type="ORF">HF872_07540</name>
</gene>
<evidence type="ECO:0000313" key="9">
    <source>
        <dbReference type="EMBL" id="NME28477.1"/>
    </source>
</evidence>
<feature type="transmembrane region" description="Helical" evidence="8">
    <location>
        <begin position="197"/>
        <end position="218"/>
    </location>
</feature>
<evidence type="ECO:0000256" key="1">
    <source>
        <dbReference type="ARBA" id="ARBA00004651"/>
    </source>
</evidence>
<dbReference type="GO" id="GO:0033214">
    <property type="term" value="P:siderophore-iron import into cell"/>
    <property type="evidence" value="ECO:0007669"/>
    <property type="project" value="TreeGrafter"/>
</dbReference>
<dbReference type="GO" id="GO:0022857">
    <property type="term" value="F:transmembrane transporter activity"/>
    <property type="evidence" value="ECO:0007669"/>
    <property type="project" value="InterPro"/>
</dbReference>
<evidence type="ECO:0000256" key="8">
    <source>
        <dbReference type="SAM" id="Phobius"/>
    </source>
</evidence>
<dbReference type="FunFam" id="1.10.3470.10:FF:000001">
    <property type="entry name" value="Vitamin B12 ABC transporter permease BtuC"/>
    <property type="match status" value="1"/>
</dbReference>
<evidence type="ECO:0000256" key="5">
    <source>
        <dbReference type="ARBA" id="ARBA00022692"/>
    </source>
</evidence>
<keyword evidence="6 8" id="KW-1133">Transmembrane helix</keyword>
<dbReference type="Gene3D" id="1.10.3470.10">
    <property type="entry name" value="ABC transporter involved in vitamin B12 uptake, BtuC"/>
    <property type="match status" value="1"/>
</dbReference>
<dbReference type="CDD" id="cd06550">
    <property type="entry name" value="TM_ABC_iron-siderophores_like"/>
    <property type="match status" value="1"/>
</dbReference>
<comment type="subcellular location">
    <subcellularLocation>
        <location evidence="1">Cell membrane</location>
        <topology evidence="1">Multi-pass membrane protein</topology>
    </subcellularLocation>
</comment>
<evidence type="ECO:0000256" key="7">
    <source>
        <dbReference type="ARBA" id="ARBA00023136"/>
    </source>
</evidence>
<dbReference type="GO" id="GO:0005886">
    <property type="term" value="C:plasma membrane"/>
    <property type="evidence" value="ECO:0007669"/>
    <property type="project" value="UniProtKB-SubCell"/>
</dbReference>
<dbReference type="RefSeq" id="WP_170087633.1">
    <property type="nucleotide sequence ID" value="NZ_JABAFG010000011.1"/>
</dbReference>
<evidence type="ECO:0000256" key="6">
    <source>
        <dbReference type="ARBA" id="ARBA00022989"/>
    </source>
</evidence>
<accession>A0A848BZP6</accession>
<proteinExistence type="inferred from homology"/>
<dbReference type="Proteomes" id="UP000591071">
    <property type="component" value="Unassembled WGS sequence"/>
</dbReference>